<evidence type="ECO:0000256" key="6">
    <source>
        <dbReference type="ARBA" id="ARBA00022692"/>
    </source>
</evidence>
<reference evidence="16" key="1">
    <citation type="journal article" date="2020" name="J. Eukaryot. Microbiol.">
        <title>De novo Sequencing, Assembly and Annotation of the Transcriptome for the Free-Living Testate Amoeba Arcella intermedia.</title>
        <authorList>
            <person name="Ribeiro G.M."/>
            <person name="Porfirio-Sousa A.L."/>
            <person name="Maurer-Alcala X.X."/>
            <person name="Katz L.A."/>
            <person name="Lahr D.J.G."/>
        </authorList>
    </citation>
    <scope>NUCLEOTIDE SEQUENCE</scope>
</reference>
<keyword evidence="10 14" id="KW-0472">Membrane</keyword>
<keyword evidence="12" id="KW-1208">Phospholipid metabolism</keyword>
<keyword evidence="9" id="KW-0443">Lipid metabolism</keyword>
<evidence type="ECO:0000256" key="8">
    <source>
        <dbReference type="ARBA" id="ARBA00022989"/>
    </source>
</evidence>
<evidence type="ECO:0000256" key="11">
    <source>
        <dbReference type="ARBA" id="ARBA00023209"/>
    </source>
</evidence>
<dbReference type="GO" id="GO:0016020">
    <property type="term" value="C:membrane"/>
    <property type="evidence" value="ECO:0007669"/>
    <property type="project" value="UniProtKB-SubCell"/>
</dbReference>
<feature type="domain" description="EF-hand" evidence="15">
    <location>
        <begin position="399"/>
        <end position="434"/>
    </location>
</feature>
<dbReference type="SMART" id="SM00054">
    <property type="entry name" value="EFh"/>
    <property type="match status" value="2"/>
</dbReference>
<evidence type="ECO:0000256" key="5">
    <source>
        <dbReference type="ARBA" id="ARBA00022679"/>
    </source>
</evidence>
<dbReference type="SMART" id="SM00563">
    <property type="entry name" value="PlsC"/>
    <property type="match status" value="1"/>
</dbReference>
<dbReference type="GO" id="GO:0005783">
    <property type="term" value="C:endoplasmic reticulum"/>
    <property type="evidence" value="ECO:0007669"/>
    <property type="project" value="TreeGrafter"/>
</dbReference>
<keyword evidence="5" id="KW-0808">Transferase</keyword>
<dbReference type="CDD" id="cd00051">
    <property type="entry name" value="EFh"/>
    <property type="match status" value="1"/>
</dbReference>
<evidence type="ECO:0000256" key="13">
    <source>
        <dbReference type="ARBA" id="ARBA00023315"/>
    </source>
</evidence>
<dbReference type="CDD" id="cd07991">
    <property type="entry name" value="LPLAT_LPCAT1-like"/>
    <property type="match status" value="1"/>
</dbReference>
<dbReference type="SUPFAM" id="SSF47473">
    <property type="entry name" value="EF-hand"/>
    <property type="match status" value="1"/>
</dbReference>
<evidence type="ECO:0000256" key="9">
    <source>
        <dbReference type="ARBA" id="ARBA00023098"/>
    </source>
</evidence>
<evidence type="ECO:0000256" key="4">
    <source>
        <dbReference type="ARBA" id="ARBA00022516"/>
    </source>
</evidence>
<keyword evidence="7" id="KW-0106">Calcium</keyword>
<dbReference type="PROSITE" id="PS50222">
    <property type="entry name" value="EF_HAND_2"/>
    <property type="match status" value="2"/>
</dbReference>
<proteinExistence type="inferred from homology"/>
<evidence type="ECO:0000256" key="7">
    <source>
        <dbReference type="ARBA" id="ARBA00022837"/>
    </source>
</evidence>
<dbReference type="InterPro" id="IPR002048">
    <property type="entry name" value="EF_hand_dom"/>
</dbReference>
<dbReference type="SUPFAM" id="SSF69593">
    <property type="entry name" value="Glycerol-3-phosphate (1)-acyltransferase"/>
    <property type="match status" value="1"/>
</dbReference>
<dbReference type="PROSITE" id="PS00018">
    <property type="entry name" value="EF_HAND_1"/>
    <property type="match status" value="1"/>
</dbReference>
<protein>
    <recommendedName>
        <fullName evidence="15">EF-hand domain-containing protein</fullName>
    </recommendedName>
</protein>
<comment type="subcellular location">
    <subcellularLocation>
        <location evidence="1">Membrane</location>
    </subcellularLocation>
</comment>
<dbReference type="GO" id="GO:0005509">
    <property type="term" value="F:calcium ion binding"/>
    <property type="evidence" value="ECO:0007669"/>
    <property type="project" value="InterPro"/>
</dbReference>
<evidence type="ECO:0000313" key="16">
    <source>
        <dbReference type="EMBL" id="NDV30993.1"/>
    </source>
</evidence>
<feature type="transmembrane region" description="Helical" evidence="14">
    <location>
        <begin position="19"/>
        <end position="48"/>
    </location>
</feature>
<dbReference type="EMBL" id="GIBP01002024">
    <property type="protein sequence ID" value="NDV30993.1"/>
    <property type="molecule type" value="Transcribed_RNA"/>
</dbReference>
<dbReference type="GO" id="GO:0008654">
    <property type="term" value="P:phospholipid biosynthetic process"/>
    <property type="evidence" value="ECO:0007669"/>
    <property type="project" value="UniProtKB-KW"/>
</dbReference>
<keyword evidence="4" id="KW-0444">Lipid biosynthesis</keyword>
<dbReference type="UniPathway" id="UPA00085"/>
<dbReference type="GO" id="GO:0042171">
    <property type="term" value="F:lysophosphatidic acid acyltransferase activity"/>
    <property type="evidence" value="ECO:0007669"/>
    <property type="project" value="TreeGrafter"/>
</dbReference>
<sequence length="510" mass="57938">MANPFIQYPPSMESMPYKIFKYCIVSIILFIPRVVFSMLTMLLIVLLFKIATIGIPSDSSLPLSPQRKIFLLPLGILVRIMLFFWGFLWIKVRGHKITNPNIAPIIVSNHTSYLDAIVLSGAYIPSAISAKENLKLPLVSSLLIATRSILIDRTDPDSRKNAKRDIKNRATLAFENQQYPQLLIFPEGTCTNGSVLIGFKPGAFAPGLPVQPVCLKYPYQYQSLSWTKDKGNTSLPGKLVRMILQFVNYCEIEYLPPYNPSEEEKKNPQLYANNVRKIMGEAMNVPITDHSYEDVRLYLTAARAGIEGATNDLVFSDLNKLFNVNIDEAQQILTRFAQMKTTKHGYLNLEEFGALFNLPPDPLVESIFNMFDAKNSGEINFKELLIGLSSLNFKENLSQQDDFIEFCFKLFDRDGSGTIGKEEFFEIMRKLFPEMDESQIQSMFYEAITGPSPKPTEEEPTEISFHNFVEFAKKNPIYIKVAQGIVKNRKPGQFEQFLDLKKKGLDNKPV</sequence>
<feature type="domain" description="EF-hand" evidence="15">
    <location>
        <begin position="359"/>
        <end position="394"/>
    </location>
</feature>
<keyword evidence="13" id="KW-0012">Acyltransferase</keyword>
<name>A0A6B2L1V2_9EUKA</name>
<comment type="pathway">
    <text evidence="2">Lipid metabolism; phospholipid metabolism.</text>
</comment>
<comment type="similarity">
    <text evidence="3">Belongs to the 1-acyl-sn-glycerol-3-phosphate acyltransferase family.</text>
</comment>
<evidence type="ECO:0000256" key="12">
    <source>
        <dbReference type="ARBA" id="ARBA00023264"/>
    </source>
</evidence>
<evidence type="ECO:0000256" key="10">
    <source>
        <dbReference type="ARBA" id="ARBA00023136"/>
    </source>
</evidence>
<dbReference type="InterPro" id="IPR045252">
    <property type="entry name" value="LPCAT1-like"/>
</dbReference>
<dbReference type="AlphaFoldDB" id="A0A6B2L1V2"/>
<dbReference type="PRINTS" id="PR00450">
    <property type="entry name" value="RECOVERIN"/>
</dbReference>
<evidence type="ECO:0000259" key="15">
    <source>
        <dbReference type="PROSITE" id="PS50222"/>
    </source>
</evidence>
<accession>A0A6B2L1V2</accession>
<feature type="transmembrane region" description="Helical" evidence="14">
    <location>
        <begin position="69"/>
        <end position="90"/>
    </location>
</feature>
<keyword evidence="6 14" id="KW-0812">Transmembrane</keyword>
<dbReference type="Pfam" id="PF00036">
    <property type="entry name" value="EF-hand_1"/>
    <property type="match status" value="1"/>
</dbReference>
<dbReference type="InterPro" id="IPR011992">
    <property type="entry name" value="EF-hand-dom_pair"/>
</dbReference>
<dbReference type="GO" id="GO:0008374">
    <property type="term" value="F:O-acyltransferase activity"/>
    <property type="evidence" value="ECO:0007669"/>
    <property type="project" value="InterPro"/>
</dbReference>
<dbReference type="Gene3D" id="1.10.238.10">
    <property type="entry name" value="EF-hand"/>
    <property type="match status" value="1"/>
</dbReference>
<keyword evidence="11" id="KW-0594">Phospholipid biosynthesis</keyword>
<evidence type="ECO:0000256" key="2">
    <source>
        <dbReference type="ARBA" id="ARBA00005074"/>
    </source>
</evidence>
<dbReference type="Pfam" id="PF13202">
    <property type="entry name" value="EF-hand_5"/>
    <property type="match status" value="1"/>
</dbReference>
<organism evidence="16">
    <name type="scientific">Arcella intermedia</name>
    <dbReference type="NCBI Taxonomy" id="1963864"/>
    <lineage>
        <taxon>Eukaryota</taxon>
        <taxon>Amoebozoa</taxon>
        <taxon>Tubulinea</taxon>
        <taxon>Elardia</taxon>
        <taxon>Arcellinida</taxon>
        <taxon>Sphaerothecina</taxon>
        <taxon>Arcellidae</taxon>
        <taxon>Arcella</taxon>
    </lineage>
</organism>
<dbReference type="InterPro" id="IPR018247">
    <property type="entry name" value="EF_Hand_1_Ca_BS"/>
</dbReference>
<dbReference type="InterPro" id="IPR002123">
    <property type="entry name" value="Plipid/glycerol_acylTrfase"/>
</dbReference>
<keyword evidence="8 14" id="KW-1133">Transmembrane helix</keyword>
<evidence type="ECO:0000256" key="1">
    <source>
        <dbReference type="ARBA" id="ARBA00004370"/>
    </source>
</evidence>
<evidence type="ECO:0000256" key="3">
    <source>
        <dbReference type="ARBA" id="ARBA00008655"/>
    </source>
</evidence>
<dbReference type="PANTHER" id="PTHR23063:SF52">
    <property type="entry name" value="LYSOPHOSPHATIDYLCHOLINE ACYLTRANSFERASE"/>
    <property type="match status" value="1"/>
</dbReference>
<dbReference type="PANTHER" id="PTHR23063">
    <property type="entry name" value="PHOSPHOLIPID ACYLTRANSFERASE"/>
    <property type="match status" value="1"/>
</dbReference>
<evidence type="ECO:0000256" key="14">
    <source>
        <dbReference type="SAM" id="Phobius"/>
    </source>
</evidence>
<dbReference type="Pfam" id="PF01553">
    <property type="entry name" value="Acyltransferase"/>
    <property type="match status" value="1"/>
</dbReference>